<dbReference type="PROSITE" id="PS50172">
    <property type="entry name" value="BRCT"/>
    <property type="match status" value="3"/>
</dbReference>
<feature type="compositionally biased region" description="Basic and acidic residues" evidence="1">
    <location>
        <begin position="741"/>
        <end position="761"/>
    </location>
</feature>
<dbReference type="GO" id="GO:0000724">
    <property type="term" value="P:double-strand break repair via homologous recombination"/>
    <property type="evidence" value="ECO:0000318"/>
    <property type="project" value="GO_Central"/>
</dbReference>
<dbReference type="SMART" id="SM00292">
    <property type="entry name" value="BRCT"/>
    <property type="match status" value="4"/>
</dbReference>
<dbReference type="SMR" id="A0A2G3AHJ0"/>
<dbReference type="Proteomes" id="UP000222542">
    <property type="component" value="Unassembled WGS sequence"/>
</dbReference>
<feature type="compositionally biased region" description="Basic and acidic residues" evidence="1">
    <location>
        <begin position="301"/>
        <end position="310"/>
    </location>
</feature>
<evidence type="ECO:0000313" key="4">
    <source>
        <dbReference type="Proteomes" id="UP000222542"/>
    </source>
</evidence>
<dbReference type="Pfam" id="PF00533">
    <property type="entry name" value="BRCT"/>
    <property type="match status" value="2"/>
</dbReference>
<evidence type="ECO:0000256" key="1">
    <source>
        <dbReference type="SAM" id="MobiDB-lite"/>
    </source>
</evidence>
<feature type="domain" description="BRCT" evidence="2">
    <location>
        <begin position="9"/>
        <end position="99"/>
    </location>
</feature>
<feature type="region of interest" description="Disordered" evidence="1">
    <location>
        <begin position="735"/>
        <end position="773"/>
    </location>
</feature>
<dbReference type="Pfam" id="PF12738">
    <property type="entry name" value="PTCB-BRCT"/>
    <property type="match status" value="1"/>
</dbReference>
<organism evidence="3 4">
    <name type="scientific">Capsicum annuum</name>
    <name type="common">Capsicum pepper</name>
    <dbReference type="NCBI Taxonomy" id="4072"/>
    <lineage>
        <taxon>Eukaryota</taxon>
        <taxon>Viridiplantae</taxon>
        <taxon>Streptophyta</taxon>
        <taxon>Embryophyta</taxon>
        <taxon>Tracheophyta</taxon>
        <taxon>Spermatophyta</taxon>
        <taxon>Magnoliopsida</taxon>
        <taxon>eudicotyledons</taxon>
        <taxon>Gunneridae</taxon>
        <taxon>Pentapetalae</taxon>
        <taxon>asterids</taxon>
        <taxon>lamiids</taxon>
        <taxon>Solanales</taxon>
        <taxon>Solanaceae</taxon>
        <taxon>Solanoideae</taxon>
        <taxon>Capsiceae</taxon>
        <taxon>Capsicum</taxon>
    </lineage>
</organism>
<dbReference type="Gene3D" id="3.40.50.10190">
    <property type="entry name" value="BRCT domain"/>
    <property type="match status" value="4"/>
</dbReference>
<feature type="compositionally biased region" description="Basic and acidic residues" evidence="1">
    <location>
        <begin position="911"/>
        <end position="924"/>
    </location>
</feature>
<dbReference type="PANTHER" id="PTHR47181">
    <property type="entry name" value="BRCA1 C TERMINUS DOMAIN CONTAINING PROTEIN, EXPRESSED"/>
    <property type="match status" value="1"/>
</dbReference>
<gene>
    <name evidence="3" type="ORF">T459_01593</name>
</gene>
<feature type="compositionally biased region" description="Polar residues" evidence="1">
    <location>
        <begin position="826"/>
        <end position="844"/>
    </location>
</feature>
<keyword evidence="4" id="KW-1185">Reference proteome</keyword>
<dbReference type="CDD" id="cd17738">
    <property type="entry name" value="BRCT_TopBP1_rpt7"/>
    <property type="match status" value="1"/>
</dbReference>
<feature type="region of interest" description="Disordered" evidence="1">
    <location>
        <begin position="621"/>
        <end position="643"/>
    </location>
</feature>
<dbReference type="EMBL" id="AYRZ02000001">
    <property type="protein sequence ID" value="PHT93711.1"/>
    <property type="molecule type" value="Genomic_DNA"/>
</dbReference>
<dbReference type="OrthoDB" id="1935339at2759"/>
<evidence type="ECO:0000313" key="3">
    <source>
        <dbReference type="EMBL" id="PHT93711.1"/>
    </source>
</evidence>
<feature type="region of interest" description="Disordered" evidence="1">
    <location>
        <begin position="877"/>
        <end position="953"/>
    </location>
</feature>
<feature type="domain" description="BRCT" evidence="2">
    <location>
        <begin position="975"/>
        <end position="1057"/>
    </location>
</feature>
<dbReference type="AlphaFoldDB" id="A0A2G3AHJ0"/>
<dbReference type="STRING" id="4072.A0A2G3AHJ0"/>
<dbReference type="PANTHER" id="PTHR47181:SF2">
    <property type="entry name" value="BRCA1 C TERMINUS DOMAIN CONTAINING PROTEIN, EXPRESSED"/>
    <property type="match status" value="1"/>
</dbReference>
<name>A0A2G3AHJ0_CAPAN</name>
<feature type="domain" description="BRCT" evidence="2">
    <location>
        <begin position="112"/>
        <end position="195"/>
    </location>
</feature>
<sequence length="1217" mass="135249">MAETEQVTLHSRIFVGVHFVLAGFDSLKKEQIRSKLLEGGGVDVNEYGPDCTHLIVYRTVYDDPICVAARWDGKVLVTSLWVEHSFDVGMAVDHLSIMYRPMRGLDGIPGAKSLILCLTGYQWQDRNDIMTMVGLMGANFTKPLIGNKVTHLICYKFEGEKYELAKKMKIKLVNHRWLEDCLMAWEILPEACYDKSGYELEMMEAEAKDSEDERDDIAANMGKERASFTSPQHSKSPDQFLLKEEISRNILEIHTPTGLSNFGNNKELLLCAPKESKSDLATAFEESHNRQFETHGPTMNRNEDGPHSMLRDGNILTSVSNSAKESASSCLSNSCVKGYSRKRPRKISLAMASEQIESEGCPANEVSKHCDNFSMSSEKEQDGTDVGSAKIPTTKLACLKKGQSGVLPEKRRVDMLYNGSPKPNHNPESMLDSDLGVKSYSRKKSGKIGLNMALEKIESAGCPPTNVVSQHCGNLNISSEKEQDGTEVGPTEIPTSKMPCLEKGQSGILPAKSRMDMLFNGSPKTNHSPENVLDGDLVEDRGEELGRHLSLQNNIQFGNGAGLDPLKSCDASFSNSIKHGNQRECDEDALQAANCAVVGLKRTAFSSNVDPVNFHSCETEHSTGEQNCPRSELQAVKNPSPGNEREYIEKSIQLAELDDVVGDARSGSKPLKIKSLSKKTLGSGLSLCEREARNQKGTAFHNKTVSANDSAPSVSWGRKDRDHQEVLSIAKVEVPPADSAESSKETEKRKYFDSGKKDVKTAESIGDNTETPENKEYDELNVLAGKLTGELQSLVKPAEKLVVNMDWTDVKDCAVRHDGDNKNFETQKTLSGKNTRSNKSTSAENDVDVKVTKGPKYLMKRGKTNNLAAKRAVISRRVAKRKKSENNKKQNVEIDNGKCLPVTGEQTGTAPDHELNSMDMDKENSPLMGGQSTNHNDRGAGRSSPKCDNKRPLKAGVANSRSLQVTKVGTEPRWFILSGHRLQRKEFEKVIKRLKGNVCRDSHQWSYQATHFIVPDPVRRTEKLFAAAASGRWILKSDYLTASNEAGRLLDEKKYEWYKKGLTEDLATDLEAPRKWRLLRERTGHGAFYGMKIIIYGDCIVPPLDTLKRAVKAGDGTILATSPPYTRFLNSGVDFAVVDETMPLYDMWVQEFLRCEIPCILPDYLVAYVCKPGYPRDNYVQYNTHTWVERSLKKLADCLEELVADMVPPDDNSKMEC</sequence>
<proteinExistence type="predicted"/>
<accession>A0A2G3AHJ0</accession>
<dbReference type="InterPro" id="IPR036420">
    <property type="entry name" value="BRCT_dom_sf"/>
</dbReference>
<dbReference type="InterPro" id="IPR044254">
    <property type="entry name" value="At4g02110-like"/>
</dbReference>
<dbReference type="SUPFAM" id="SSF52113">
    <property type="entry name" value="BRCT domain"/>
    <property type="match status" value="3"/>
</dbReference>
<dbReference type="InterPro" id="IPR001357">
    <property type="entry name" value="BRCT_dom"/>
</dbReference>
<feature type="region of interest" description="Disordered" evidence="1">
    <location>
        <begin position="818"/>
        <end position="847"/>
    </location>
</feature>
<feature type="compositionally biased region" description="Basic and acidic residues" evidence="1">
    <location>
        <begin position="884"/>
        <end position="896"/>
    </location>
</feature>
<reference evidence="3 4" key="1">
    <citation type="journal article" date="2014" name="Nat. Genet.">
        <title>Genome sequence of the hot pepper provides insights into the evolution of pungency in Capsicum species.</title>
        <authorList>
            <person name="Kim S."/>
            <person name="Park M."/>
            <person name="Yeom S.I."/>
            <person name="Kim Y.M."/>
            <person name="Lee J.M."/>
            <person name="Lee H.A."/>
            <person name="Seo E."/>
            <person name="Choi J."/>
            <person name="Cheong K."/>
            <person name="Kim K.T."/>
            <person name="Jung K."/>
            <person name="Lee G.W."/>
            <person name="Oh S.K."/>
            <person name="Bae C."/>
            <person name="Kim S.B."/>
            <person name="Lee H.Y."/>
            <person name="Kim S.Y."/>
            <person name="Kim M.S."/>
            <person name="Kang B.C."/>
            <person name="Jo Y.D."/>
            <person name="Yang H.B."/>
            <person name="Jeong H.J."/>
            <person name="Kang W.H."/>
            <person name="Kwon J.K."/>
            <person name="Shin C."/>
            <person name="Lim J.Y."/>
            <person name="Park J.H."/>
            <person name="Huh J.H."/>
            <person name="Kim J.S."/>
            <person name="Kim B.D."/>
            <person name="Cohen O."/>
            <person name="Paran I."/>
            <person name="Suh M.C."/>
            <person name="Lee S.B."/>
            <person name="Kim Y.K."/>
            <person name="Shin Y."/>
            <person name="Noh S.J."/>
            <person name="Park J."/>
            <person name="Seo Y.S."/>
            <person name="Kwon S.Y."/>
            <person name="Kim H.A."/>
            <person name="Park J.M."/>
            <person name="Kim H.J."/>
            <person name="Choi S.B."/>
            <person name="Bosland P.W."/>
            <person name="Reeves G."/>
            <person name="Jo S.H."/>
            <person name="Lee B.W."/>
            <person name="Cho H.T."/>
            <person name="Choi H.S."/>
            <person name="Lee M.S."/>
            <person name="Yu Y."/>
            <person name="Do Choi Y."/>
            <person name="Park B.S."/>
            <person name="van Deynze A."/>
            <person name="Ashrafi H."/>
            <person name="Hill T."/>
            <person name="Kim W.T."/>
            <person name="Pai H.S."/>
            <person name="Ahn H.K."/>
            <person name="Yeam I."/>
            <person name="Giovannoni J.J."/>
            <person name="Rose J.K."/>
            <person name="Sorensen I."/>
            <person name="Lee S.J."/>
            <person name="Kim R.W."/>
            <person name="Choi I.Y."/>
            <person name="Choi B.S."/>
            <person name="Lim J.S."/>
            <person name="Lee Y.H."/>
            <person name="Choi D."/>
        </authorList>
    </citation>
    <scope>NUCLEOTIDE SEQUENCE [LARGE SCALE GENOMIC DNA]</scope>
    <source>
        <strain evidence="4">cv. CM334</strain>
    </source>
</reference>
<dbReference type="Gramene" id="PHT93711">
    <property type="protein sequence ID" value="PHT93711"/>
    <property type="gene ID" value="T459_01593"/>
</dbReference>
<evidence type="ECO:0000259" key="2">
    <source>
        <dbReference type="PROSITE" id="PS50172"/>
    </source>
</evidence>
<dbReference type="CDD" id="cd17730">
    <property type="entry name" value="BRCT_PAXIP1_rpt4"/>
    <property type="match status" value="1"/>
</dbReference>
<comment type="caution">
    <text evidence="3">The sequence shown here is derived from an EMBL/GenBank/DDBJ whole genome shotgun (WGS) entry which is preliminary data.</text>
</comment>
<dbReference type="OMA" id="DSHNWSY"/>
<protein>
    <submittedName>
        <fullName evidence="3">BRCT domain-containing protein</fullName>
    </submittedName>
</protein>
<feature type="compositionally biased region" description="Basic and acidic residues" evidence="1">
    <location>
        <begin position="935"/>
        <end position="951"/>
    </location>
</feature>
<reference evidence="3 4" key="2">
    <citation type="journal article" date="2017" name="Genome Biol.">
        <title>New reference genome sequences of hot pepper reveal the massive evolution of plant disease-resistance genes by retroduplication.</title>
        <authorList>
            <person name="Kim S."/>
            <person name="Park J."/>
            <person name="Yeom S.I."/>
            <person name="Kim Y.M."/>
            <person name="Seo E."/>
            <person name="Kim K.T."/>
            <person name="Kim M.S."/>
            <person name="Lee J.M."/>
            <person name="Cheong K."/>
            <person name="Shin H.S."/>
            <person name="Kim S.B."/>
            <person name="Han K."/>
            <person name="Lee J."/>
            <person name="Park M."/>
            <person name="Lee H.A."/>
            <person name="Lee H.Y."/>
            <person name="Lee Y."/>
            <person name="Oh S."/>
            <person name="Lee J.H."/>
            <person name="Choi E."/>
            <person name="Choi E."/>
            <person name="Lee S.E."/>
            <person name="Jeon J."/>
            <person name="Kim H."/>
            <person name="Choi G."/>
            <person name="Song H."/>
            <person name="Lee J."/>
            <person name="Lee S.C."/>
            <person name="Kwon J.K."/>
            <person name="Lee H.Y."/>
            <person name="Koo N."/>
            <person name="Hong Y."/>
            <person name="Kim R.W."/>
            <person name="Kang W.H."/>
            <person name="Huh J.H."/>
            <person name="Kang B.C."/>
            <person name="Yang T.J."/>
            <person name="Lee Y.H."/>
            <person name="Bennetzen J.L."/>
            <person name="Choi D."/>
        </authorList>
    </citation>
    <scope>NUCLEOTIDE SEQUENCE [LARGE SCALE GENOMIC DNA]</scope>
    <source>
        <strain evidence="4">cv. CM334</strain>
    </source>
</reference>
<dbReference type="GO" id="GO:0005634">
    <property type="term" value="C:nucleus"/>
    <property type="evidence" value="ECO:0000318"/>
    <property type="project" value="GO_Central"/>
</dbReference>
<feature type="region of interest" description="Disordered" evidence="1">
    <location>
        <begin position="288"/>
        <end position="312"/>
    </location>
</feature>